<dbReference type="AlphaFoldDB" id="A0A2B7XVB5"/>
<feature type="compositionally biased region" description="Low complexity" evidence="2">
    <location>
        <begin position="374"/>
        <end position="396"/>
    </location>
</feature>
<evidence type="ECO:0000256" key="1">
    <source>
        <dbReference type="ARBA" id="ARBA00011891"/>
    </source>
</evidence>
<dbReference type="OrthoDB" id="5273684at2759"/>
<dbReference type="InterPro" id="IPR029130">
    <property type="entry name" value="Acid_ceramidase_N"/>
</dbReference>
<evidence type="ECO:0000256" key="2">
    <source>
        <dbReference type="SAM" id="MobiDB-lite"/>
    </source>
</evidence>
<dbReference type="EC" id="3.5.1.23" evidence="1"/>
<dbReference type="GO" id="GO:0017040">
    <property type="term" value="F:N-acylsphingosine amidohydrolase activity"/>
    <property type="evidence" value="ECO:0007669"/>
    <property type="project" value="UniProtKB-EC"/>
</dbReference>
<dbReference type="Pfam" id="PF15508">
    <property type="entry name" value="NAAA-beta"/>
    <property type="match status" value="1"/>
</dbReference>
<protein>
    <recommendedName>
        <fullName evidence="1">ceramidase</fullName>
        <ecNumber evidence="1">3.5.1.23</ecNumber>
    </recommendedName>
</protein>
<dbReference type="PANTHER" id="PTHR28583">
    <property type="entry name" value="ACID AMIDASE"/>
    <property type="match status" value="1"/>
</dbReference>
<feature type="domain" description="Acid ceramidase N-terminal" evidence="3">
    <location>
        <begin position="11"/>
        <end position="72"/>
    </location>
</feature>
<name>A0A2B7XVB5_POLH7</name>
<feature type="region of interest" description="Disordered" evidence="2">
    <location>
        <begin position="315"/>
        <end position="340"/>
    </location>
</feature>
<accession>A0A2B7XVB5</accession>
<evidence type="ECO:0000313" key="5">
    <source>
        <dbReference type="Proteomes" id="UP000224634"/>
    </source>
</evidence>
<feature type="region of interest" description="Disordered" evidence="2">
    <location>
        <begin position="372"/>
        <end position="425"/>
    </location>
</feature>
<keyword evidence="5" id="KW-1185">Reference proteome</keyword>
<dbReference type="STRING" id="1447883.A0A2B7XVB5"/>
<sequence>MSSNAARLGDSPPVYRIDLSLPPAERYVELARAYRDKMRSLTSLFDEVVRSIHPDVNVAWVHRAARLLLRRLYTDEETEEIRGMSREVGIDMYFLVALNVLLDSLMGCTSGAARSKEDGTGNNVTKMLHFRTLDWGMDSLREMIVQLEFIRSSSSSGGSKGENKHDKKEEEDEVIATSITYVGYVGVLTGVRKGLSLSLNFRPYHDTTGRLANFRFYASHVLVLLGLRQSISSLLRGYIIPPEPAQNWLMKWLPAKKRTQHFPPPESLASITATLPQIPTTSAYLIFSDGNSTLILEKDHRSAVTLSSPSFIVVTNNDRNPPFPEPSTPGEPTAHSGLTAGLGELSTVDDLIEDSDVRLACMQSCWDRKVRDIQSTSTRRSTRSTRASTRQSMTQSLTNAPTQRNPRSSKRTPSNSPSREDPSSNVTATAAEILEWLGIFPITNELTHFATVMDPSEGKVVWVRRYIEPVTE</sequence>
<evidence type="ECO:0000313" key="4">
    <source>
        <dbReference type="EMBL" id="PGH12417.1"/>
    </source>
</evidence>
<dbReference type="EMBL" id="PDNA01000118">
    <property type="protein sequence ID" value="PGH12417.1"/>
    <property type="molecule type" value="Genomic_DNA"/>
</dbReference>
<evidence type="ECO:0000259" key="3">
    <source>
        <dbReference type="Pfam" id="PF15508"/>
    </source>
</evidence>
<organism evidence="4 5">
    <name type="scientific">Polytolypa hystricis (strain UAMH7299)</name>
    <dbReference type="NCBI Taxonomy" id="1447883"/>
    <lineage>
        <taxon>Eukaryota</taxon>
        <taxon>Fungi</taxon>
        <taxon>Dikarya</taxon>
        <taxon>Ascomycota</taxon>
        <taxon>Pezizomycotina</taxon>
        <taxon>Eurotiomycetes</taxon>
        <taxon>Eurotiomycetidae</taxon>
        <taxon>Onygenales</taxon>
        <taxon>Onygenales incertae sedis</taxon>
        <taxon>Polytolypa</taxon>
    </lineage>
</organism>
<dbReference type="Proteomes" id="UP000224634">
    <property type="component" value="Unassembled WGS sequence"/>
</dbReference>
<gene>
    <name evidence="4" type="ORF">AJ80_06724</name>
</gene>
<dbReference type="PANTHER" id="PTHR28583:SF1">
    <property type="entry name" value="ACID CERAMIDASE"/>
    <property type="match status" value="1"/>
</dbReference>
<comment type="caution">
    <text evidence="4">The sequence shown here is derived from an EMBL/GenBank/DDBJ whole genome shotgun (WGS) entry which is preliminary data.</text>
</comment>
<feature type="compositionally biased region" description="Polar residues" evidence="2">
    <location>
        <begin position="397"/>
        <end position="425"/>
    </location>
</feature>
<proteinExistence type="predicted"/>
<reference evidence="4 5" key="1">
    <citation type="submission" date="2017-10" db="EMBL/GenBank/DDBJ databases">
        <title>Comparative genomics in systemic dimorphic fungi from Ajellomycetaceae.</title>
        <authorList>
            <person name="Munoz J.F."/>
            <person name="Mcewen J.G."/>
            <person name="Clay O.K."/>
            <person name="Cuomo C.A."/>
        </authorList>
    </citation>
    <scope>NUCLEOTIDE SEQUENCE [LARGE SCALE GENOMIC DNA]</scope>
    <source>
        <strain evidence="4 5">UAMH7299</strain>
    </source>
</reference>